<reference evidence="2 3" key="1">
    <citation type="submission" date="2019-06" db="EMBL/GenBank/DDBJ databases">
        <title>Aeromicrobium sp. nov., isolated from a maize field.</title>
        <authorList>
            <person name="Lin S.-Y."/>
            <person name="Tsai C.-F."/>
            <person name="Young C.-C."/>
        </authorList>
    </citation>
    <scope>NUCLEOTIDE SEQUENCE [LARGE SCALE GENOMIC DNA]</scope>
    <source>
        <strain evidence="2 3">CC-CFT486</strain>
    </source>
</reference>
<evidence type="ECO:0000313" key="3">
    <source>
        <dbReference type="Proteomes" id="UP000321571"/>
    </source>
</evidence>
<dbReference type="InterPro" id="IPR007214">
    <property type="entry name" value="YbaK/aa-tRNA-synth-assoc-dom"/>
</dbReference>
<evidence type="ECO:0000259" key="1">
    <source>
        <dbReference type="Pfam" id="PF04073"/>
    </source>
</evidence>
<gene>
    <name evidence="2" type="ORF">FHP06_00975</name>
</gene>
<dbReference type="RefSeq" id="WP_147682931.1">
    <property type="nucleotide sequence ID" value="NZ_VDUX01000001.1"/>
</dbReference>
<dbReference type="AlphaFoldDB" id="A0A5C8NP32"/>
<proteinExistence type="predicted"/>
<dbReference type="CDD" id="cd04939">
    <property type="entry name" value="PA2301"/>
    <property type="match status" value="1"/>
</dbReference>
<comment type="caution">
    <text evidence="2">The sequence shown here is derived from an EMBL/GenBank/DDBJ whole genome shotgun (WGS) entry which is preliminary data.</text>
</comment>
<keyword evidence="3" id="KW-1185">Reference proteome</keyword>
<dbReference type="Gene3D" id="3.90.960.10">
    <property type="entry name" value="YbaK/aminoacyl-tRNA synthetase-associated domain"/>
    <property type="match status" value="1"/>
</dbReference>
<dbReference type="OrthoDB" id="9796920at2"/>
<dbReference type="EMBL" id="VDUX01000001">
    <property type="protein sequence ID" value="TXL62850.1"/>
    <property type="molecule type" value="Genomic_DNA"/>
</dbReference>
<dbReference type="Proteomes" id="UP000321571">
    <property type="component" value="Unassembled WGS sequence"/>
</dbReference>
<dbReference type="SUPFAM" id="SSF55826">
    <property type="entry name" value="YbaK/ProRS associated domain"/>
    <property type="match status" value="1"/>
</dbReference>
<feature type="domain" description="YbaK/aminoacyl-tRNA synthetase-associated" evidence="1">
    <location>
        <begin position="44"/>
        <end position="166"/>
    </location>
</feature>
<evidence type="ECO:0000313" key="2">
    <source>
        <dbReference type="EMBL" id="TXL62850.1"/>
    </source>
</evidence>
<accession>A0A5C8NP32</accession>
<name>A0A5C8NP32_9ACTN</name>
<dbReference type="InterPro" id="IPR036754">
    <property type="entry name" value="YbaK/aa-tRNA-synt-asso_dom_sf"/>
</dbReference>
<organism evidence="2 3">
    <name type="scientific">Aeromicrobium terrae</name>
    <dbReference type="NCBI Taxonomy" id="2498846"/>
    <lineage>
        <taxon>Bacteria</taxon>
        <taxon>Bacillati</taxon>
        <taxon>Actinomycetota</taxon>
        <taxon>Actinomycetes</taxon>
        <taxon>Propionibacteriales</taxon>
        <taxon>Nocardioidaceae</taxon>
        <taxon>Aeromicrobium</taxon>
    </lineage>
</organism>
<protein>
    <recommendedName>
        <fullName evidence="1">YbaK/aminoacyl-tRNA synthetase-associated domain-containing protein</fullName>
    </recommendedName>
</protein>
<sequence>MAYVVGRMHSVPASSRPDLVGEPTLAALDRLGLTDVVGVVEVDPELSDTALTQEAYDLPIESLANCVIVAGKREGQERVAACMVLASTRADVNTVVRKRLDVRKATFLPREEAVERTGMEYGGINPVGLPADWRVLVDAAVATQPVLVIGSGVRRSKLLLPGEVLATLPSAEIVEGLGR</sequence>
<dbReference type="Pfam" id="PF04073">
    <property type="entry name" value="tRNA_edit"/>
    <property type="match status" value="1"/>
</dbReference>
<dbReference type="GO" id="GO:0002161">
    <property type="term" value="F:aminoacyl-tRNA deacylase activity"/>
    <property type="evidence" value="ECO:0007669"/>
    <property type="project" value="InterPro"/>
</dbReference>